<dbReference type="Proteomes" id="UP000799437">
    <property type="component" value="Unassembled WGS sequence"/>
</dbReference>
<dbReference type="CDD" id="cd00138">
    <property type="entry name" value="PLDc_SF"/>
    <property type="match status" value="1"/>
</dbReference>
<reference evidence="2" key="1">
    <citation type="journal article" date="2020" name="Stud. Mycol.">
        <title>101 Dothideomycetes genomes: a test case for predicting lifestyles and emergence of pathogens.</title>
        <authorList>
            <person name="Haridas S."/>
            <person name="Albert R."/>
            <person name="Binder M."/>
            <person name="Bloem J."/>
            <person name="Labutti K."/>
            <person name="Salamov A."/>
            <person name="Andreopoulos B."/>
            <person name="Baker S."/>
            <person name="Barry K."/>
            <person name="Bills G."/>
            <person name="Bluhm B."/>
            <person name="Cannon C."/>
            <person name="Castanera R."/>
            <person name="Culley D."/>
            <person name="Daum C."/>
            <person name="Ezra D."/>
            <person name="Gonzalez J."/>
            <person name="Henrissat B."/>
            <person name="Kuo A."/>
            <person name="Liang C."/>
            <person name="Lipzen A."/>
            <person name="Lutzoni F."/>
            <person name="Magnuson J."/>
            <person name="Mondo S."/>
            <person name="Nolan M."/>
            <person name="Ohm R."/>
            <person name="Pangilinan J."/>
            <person name="Park H.-J."/>
            <person name="Ramirez L."/>
            <person name="Alfaro M."/>
            <person name="Sun H."/>
            <person name="Tritt A."/>
            <person name="Yoshinaga Y."/>
            <person name="Zwiers L.-H."/>
            <person name="Turgeon B."/>
            <person name="Goodwin S."/>
            <person name="Spatafora J."/>
            <person name="Crous P."/>
            <person name="Grigoriev I."/>
        </authorList>
    </citation>
    <scope>NUCLEOTIDE SEQUENCE</scope>
    <source>
        <strain evidence="2">CBS 121739</strain>
    </source>
</reference>
<dbReference type="PROSITE" id="PS50035">
    <property type="entry name" value="PLD"/>
    <property type="match status" value="2"/>
</dbReference>
<dbReference type="GO" id="GO:0032049">
    <property type="term" value="P:cardiolipin biosynthetic process"/>
    <property type="evidence" value="ECO:0007669"/>
    <property type="project" value="UniProtKB-ARBA"/>
</dbReference>
<feature type="domain" description="PLD phosphodiesterase" evidence="1">
    <location>
        <begin position="156"/>
        <end position="183"/>
    </location>
</feature>
<evidence type="ECO:0000313" key="3">
    <source>
        <dbReference type="Proteomes" id="UP000799437"/>
    </source>
</evidence>
<evidence type="ECO:0000313" key="2">
    <source>
        <dbReference type="EMBL" id="KAF2757665.1"/>
    </source>
</evidence>
<accession>A0A6A6W538</accession>
<organism evidence="2 3">
    <name type="scientific">Pseudovirgaria hyperparasitica</name>
    <dbReference type="NCBI Taxonomy" id="470096"/>
    <lineage>
        <taxon>Eukaryota</taxon>
        <taxon>Fungi</taxon>
        <taxon>Dikarya</taxon>
        <taxon>Ascomycota</taxon>
        <taxon>Pezizomycotina</taxon>
        <taxon>Dothideomycetes</taxon>
        <taxon>Dothideomycetes incertae sedis</taxon>
        <taxon>Acrospermales</taxon>
        <taxon>Acrospermaceae</taxon>
        <taxon>Pseudovirgaria</taxon>
    </lineage>
</organism>
<proteinExistence type="predicted"/>
<dbReference type="RefSeq" id="XP_033600116.1">
    <property type="nucleotide sequence ID" value="XM_033749481.1"/>
</dbReference>
<dbReference type="EMBL" id="ML996573">
    <property type="protein sequence ID" value="KAF2757665.1"/>
    <property type="molecule type" value="Genomic_DNA"/>
</dbReference>
<protein>
    <submittedName>
        <fullName evidence="2">Phospholipase D/nuclease</fullName>
    </submittedName>
</protein>
<dbReference type="GeneID" id="54490535"/>
<keyword evidence="3" id="KW-1185">Reference proteome</keyword>
<dbReference type="SUPFAM" id="SSF56024">
    <property type="entry name" value="Phospholipase D/nuclease"/>
    <property type="match status" value="2"/>
</dbReference>
<dbReference type="InterPro" id="IPR025202">
    <property type="entry name" value="PLD-like_dom"/>
</dbReference>
<feature type="domain" description="PLD phosphodiesterase" evidence="1">
    <location>
        <begin position="402"/>
        <end position="424"/>
    </location>
</feature>
<dbReference type="OrthoDB" id="2958217at2759"/>
<gene>
    <name evidence="2" type="ORF">EJ05DRAFT_538817</name>
</gene>
<sequence length="456" mass="51402">MSPTAYWKSVLLDASKNFQRDDPNYFAADPTALVTTSTAHNFVLGTGADIFDAIAPYIEAAEHEVIFVTCFWAKSNSQEKLSHALRMLSRKAEILGATIRVRIAFSSLSLIQKLFHTTSLDGQIWPKDKWTSHLYLPPPQELPGLDLQIKSIFVLPFSVMHPKYVIIDRKTAWLPSCNVSWESWFEGGIELSGPVVQQFVQFYQSFWARKDPLPDIMPGESGQLDLPRQIPEFTSQEHLHPKFCHRRVTDTRSMLTVFLPSPHRRNPSWSPFTEQAVTPYPETPLNRFLLRLLEKASKDIYIQTPNLTSPPVLSALLATLVRGVNVTIVTSARLMILEQIVTAGTTTKRCLKKLVKRYKAHQAAYSQRDPEAGLKIPGTLEIWFFKPGSAIDAQRNVPVQSHIKCTIVDKEWVILGSGNMDRASWYTSQELGVAFQSPALASEVWSALHATNMLDT</sequence>
<dbReference type="PANTHER" id="PTHR21248:SF11">
    <property type="entry name" value="PLD PHOSPHODIESTERASE DOMAIN-CONTAINING PROTEIN"/>
    <property type="match status" value="1"/>
</dbReference>
<dbReference type="AlphaFoldDB" id="A0A6A6W538"/>
<dbReference type="GO" id="GO:0030572">
    <property type="term" value="F:phosphatidyltransferase activity"/>
    <property type="evidence" value="ECO:0007669"/>
    <property type="project" value="UniProtKB-ARBA"/>
</dbReference>
<dbReference type="InterPro" id="IPR001736">
    <property type="entry name" value="PLipase_D/transphosphatidylase"/>
</dbReference>
<evidence type="ECO:0000259" key="1">
    <source>
        <dbReference type="PROSITE" id="PS50035"/>
    </source>
</evidence>
<dbReference type="Gene3D" id="3.30.870.10">
    <property type="entry name" value="Endonuclease Chain A"/>
    <property type="match status" value="2"/>
</dbReference>
<dbReference type="Pfam" id="PF13091">
    <property type="entry name" value="PLDc_2"/>
    <property type="match status" value="1"/>
</dbReference>
<dbReference type="PANTHER" id="PTHR21248">
    <property type="entry name" value="CARDIOLIPIN SYNTHASE"/>
    <property type="match status" value="1"/>
</dbReference>
<name>A0A6A6W538_9PEZI</name>